<dbReference type="eggNOG" id="COG0596">
    <property type="taxonomic scope" value="Bacteria"/>
</dbReference>
<protein>
    <submittedName>
        <fullName evidence="2">Alpha/beta hydrolase fold protein</fullName>
    </submittedName>
</protein>
<dbReference type="AlphaFoldDB" id="D1C835"/>
<dbReference type="STRING" id="479434.Sthe_2563"/>
<dbReference type="GO" id="GO:0016787">
    <property type="term" value="F:hydrolase activity"/>
    <property type="evidence" value="ECO:0007669"/>
    <property type="project" value="UniProtKB-KW"/>
</dbReference>
<dbReference type="InterPro" id="IPR000639">
    <property type="entry name" value="Epox_hydrolase-like"/>
</dbReference>
<dbReference type="InterPro" id="IPR000073">
    <property type="entry name" value="AB_hydrolase_1"/>
</dbReference>
<dbReference type="HOGENOM" id="CLU_020336_13_3_0"/>
<reference evidence="2 3" key="2">
    <citation type="journal article" date="2010" name="Stand. Genomic Sci.">
        <title>Complete genome sequence of Desulfohalobium retbaense type strain (HR(100)).</title>
        <authorList>
            <person name="Spring S."/>
            <person name="Nolan M."/>
            <person name="Lapidus A."/>
            <person name="Glavina Del Rio T."/>
            <person name="Copeland A."/>
            <person name="Tice H."/>
            <person name="Cheng J.F."/>
            <person name="Lucas S."/>
            <person name="Land M."/>
            <person name="Chen F."/>
            <person name="Bruce D."/>
            <person name="Goodwin L."/>
            <person name="Pitluck S."/>
            <person name="Ivanova N."/>
            <person name="Mavromatis K."/>
            <person name="Mikhailova N."/>
            <person name="Pati A."/>
            <person name="Chen A."/>
            <person name="Palaniappan K."/>
            <person name="Hauser L."/>
            <person name="Chang Y.J."/>
            <person name="Jeffries C.D."/>
            <person name="Munk C."/>
            <person name="Kiss H."/>
            <person name="Chain P."/>
            <person name="Han C."/>
            <person name="Brettin T."/>
            <person name="Detter J.C."/>
            <person name="Schuler E."/>
            <person name="Goker M."/>
            <person name="Rohde M."/>
            <person name="Bristow J."/>
            <person name="Eisen J.A."/>
            <person name="Markowitz V."/>
            <person name="Hugenholtz P."/>
            <person name="Kyrpides N.C."/>
            <person name="Klenk H.P."/>
        </authorList>
    </citation>
    <scope>NUCLEOTIDE SEQUENCE [LARGE SCALE GENOMIC DNA]</scope>
    <source>
        <strain evidence="3">ATCC 49802 / DSM 20745 / S 6022</strain>
    </source>
</reference>
<keyword evidence="3" id="KW-1185">Reference proteome</keyword>
<dbReference type="PANTHER" id="PTHR43689:SF8">
    <property type="entry name" value="ALPHA_BETA-HYDROLASES SUPERFAMILY PROTEIN"/>
    <property type="match status" value="1"/>
</dbReference>
<dbReference type="FunCoup" id="D1C835">
    <property type="interactions" value="86"/>
</dbReference>
<dbReference type="Gene3D" id="3.40.50.1820">
    <property type="entry name" value="alpha/beta hydrolase"/>
    <property type="match status" value="1"/>
</dbReference>
<dbReference type="KEGG" id="sti:Sthe_2563"/>
<dbReference type="PRINTS" id="PR00111">
    <property type="entry name" value="ABHYDROLASE"/>
</dbReference>
<evidence type="ECO:0000259" key="1">
    <source>
        <dbReference type="Pfam" id="PF00561"/>
    </source>
</evidence>
<dbReference type="InParanoid" id="D1C835"/>
<dbReference type="EMBL" id="CP001824">
    <property type="protein sequence ID" value="ACZ39978.1"/>
    <property type="molecule type" value="Genomic_DNA"/>
</dbReference>
<sequence>MAKGESGPEMTVDGESFDDRLAPGAADEFAARGQWVIADGLRLFLLDEGTGFPVLLLHGVPTSSFLWRDVVPVVARTNRALAPDLPGFGYSDKPRGRSYAVPAQADAVAALLDRLGIDRCALVGHDLGALVAADLIAREPERYTHLVVTNTSLRVTGWHGASPLTLLRLPLVGECAMALARRWMLGLAMRPYLARTSRLTPEALDHYWWPFAHGFKSVLLSMVRERIGSPDDFARWRAALAAYPGAALIVWGLRDPTFGRGELDDVRSLLPRATVQAFPNANHFIPEDRPLALGRLIALFVAGEPIPNALPEG</sequence>
<evidence type="ECO:0000313" key="2">
    <source>
        <dbReference type="EMBL" id="ACZ39978.1"/>
    </source>
</evidence>
<dbReference type="PANTHER" id="PTHR43689">
    <property type="entry name" value="HYDROLASE"/>
    <property type="match status" value="1"/>
</dbReference>
<keyword evidence="2" id="KW-0378">Hydrolase</keyword>
<evidence type="ECO:0000313" key="3">
    <source>
        <dbReference type="Proteomes" id="UP000002027"/>
    </source>
</evidence>
<dbReference type="InterPro" id="IPR029058">
    <property type="entry name" value="AB_hydrolase_fold"/>
</dbReference>
<dbReference type="Pfam" id="PF00561">
    <property type="entry name" value="Abhydrolase_1"/>
    <property type="match status" value="1"/>
</dbReference>
<reference evidence="3" key="1">
    <citation type="submission" date="2009-11" db="EMBL/GenBank/DDBJ databases">
        <title>The complete chromosome 2 of Sphaerobacter thermophilus DSM 20745.</title>
        <authorList>
            <person name="Lucas S."/>
            <person name="Copeland A."/>
            <person name="Lapidus A."/>
            <person name="Glavina del Rio T."/>
            <person name="Dalin E."/>
            <person name="Tice H."/>
            <person name="Bruce D."/>
            <person name="Goodwin L."/>
            <person name="Pitluck S."/>
            <person name="Kyrpides N."/>
            <person name="Mavromatis K."/>
            <person name="Ivanova N."/>
            <person name="Mikhailova N."/>
            <person name="LaButti K.M."/>
            <person name="Clum A."/>
            <person name="Sun H.I."/>
            <person name="Brettin T."/>
            <person name="Detter J.C."/>
            <person name="Han C."/>
            <person name="Larimer F."/>
            <person name="Land M."/>
            <person name="Hauser L."/>
            <person name="Markowitz V."/>
            <person name="Cheng J.F."/>
            <person name="Hugenholtz P."/>
            <person name="Woyke T."/>
            <person name="Wu D."/>
            <person name="Steenblock K."/>
            <person name="Schneider S."/>
            <person name="Pukall R."/>
            <person name="Goeker M."/>
            <person name="Klenk H.P."/>
            <person name="Eisen J.A."/>
        </authorList>
    </citation>
    <scope>NUCLEOTIDE SEQUENCE [LARGE SCALE GENOMIC DNA]</scope>
    <source>
        <strain evidence="3">ATCC 49802 / DSM 20745 / S 6022</strain>
    </source>
</reference>
<dbReference type="PRINTS" id="PR00412">
    <property type="entry name" value="EPOXHYDRLASE"/>
</dbReference>
<feature type="domain" description="AB hydrolase-1" evidence="1">
    <location>
        <begin position="53"/>
        <end position="290"/>
    </location>
</feature>
<name>D1C835_SPHTD</name>
<gene>
    <name evidence="2" type="ordered locus">Sthe_2563</name>
</gene>
<dbReference type="RefSeq" id="WP_012873018.1">
    <property type="nucleotide sequence ID" value="NC_013524.1"/>
</dbReference>
<accession>D1C835</accession>
<organism evidence="2 3">
    <name type="scientific">Sphaerobacter thermophilus (strain ATCC 49802 / DSM 20745 / KCCM 41009 / NCIMB 13125 / S 6022)</name>
    <dbReference type="NCBI Taxonomy" id="479434"/>
    <lineage>
        <taxon>Bacteria</taxon>
        <taxon>Pseudomonadati</taxon>
        <taxon>Thermomicrobiota</taxon>
        <taxon>Thermomicrobia</taxon>
        <taxon>Sphaerobacterales</taxon>
        <taxon>Sphaerobacterineae</taxon>
        <taxon>Sphaerobacteraceae</taxon>
        <taxon>Sphaerobacter</taxon>
    </lineage>
</organism>
<dbReference type="SUPFAM" id="SSF53474">
    <property type="entry name" value="alpha/beta-Hydrolases"/>
    <property type="match status" value="1"/>
</dbReference>
<dbReference type="Proteomes" id="UP000002027">
    <property type="component" value="Chromosome 2"/>
</dbReference>
<proteinExistence type="predicted"/>